<dbReference type="InterPro" id="IPR006015">
    <property type="entry name" value="Universal_stress_UspA"/>
</dbReference>
<feature type="compositionally biased region" description="Polar residues" evidence="2">
    <location>
        <begin position="64"/>
        <end position="83"/>
    </location>
</feature>
<sequence>MIDRTLRPVVVGIDGRSESRTALRYAVDEARNRGRPLRVVRAREPVLAMVGGGGGQGGAGAPASVQTSGPASAQVSALVSGQAGQPADPSPEAADLDAALAVAGDQLERDAVSGVVVTGAAASAVLEQAEGAELVVVGSRSRSAVASVVMGSVNSAVAQHAHCPVIVVRASKEHAPAGPRIVVGTDGSHHAERAVAFAFEEASLRGLPLSVVHCWRIDAPDEAQWDTDAFASRRADHVRWVGESLAGLRVKYPDVDVATNVLEGRPGVILTEFSRGAELVVVGARGRGGIERLLLGSVGQTLLHHAHCSVAVVRAVHR</sequence>
<evidence type="ECO:0000313" key="4">
    <source>
        <dbReference type="EMBL" id="MBE1611435.1"/>
    </source>
</evidence>
<accession>A0A927N2G0</accession>
<comment type="similarity">
    <text evidence="1">Belongs to the universal stress protein A family.</text>
</comment>
<evidence type="ECO:0000313" key="5">
    <source>
        <dbReference type="Proteomes" id="UP000638648"/>
    </source>
</evidence>
<protein>
    <submittedName>
        <fullName evidence="4">Nucleotide-binding universal stress UspA family protein</fullName>
    </submittedName>
</protein>
<dbReference type="PANTHER" id="PTHR46268">
    <property type="entry name" value="STRESS RESPONSE PROTEIN NHAX"/>
    <property type="match status" value="1"/>
</dbReference>
<evidence type="ECO:0000256" key="1">
    <source>
        <dbReference type="ARBA" id="ARBA00008791"/>
    </source>
</evidence>
<feature type="compositionally biased region" description="Gly residues" evidence="2">
    <location>
        <begin position="51"/>
        <end position="60"/>
    </location>
</feature>
<comment type="caution">
    <text evidence="4">The sequence shown here is derived from an EMBL/GenBank/DDBJ whole genome shotgun (WGS) entry which is preliminary data.</text>
</comment>
<organism evidence="4 5">
    <name type="scientific">Actinopolymorpha pittospori</name>
    <dbReference type="NCBI Taxonomy" id="648752"/>
    <lineage>
        <taxon>Bacteria</taxon>
        <taxon>Bacillati</taxon>
        <taxon>Actinomycetota</taxon>
        <taxon>Actinomycetes</taxon>
        <taxon>Propionibacteriales</taxon>
        <taxon>Actinopolymorphaceae</taxon>
        <taxon>Actinopolymorpha</taxon>
    </lineage>
</organism>
<dbReference type="EMBL" id="JADBEM010000001">
    <property type="protein sequence ID" value="MBE1611435.1"/>
    <property type="molecule type" value="Genomic_DNA"/>
</dbReference>
<keyword evidence="5" id="KW-1185">Reference proteome</keyword>
<evidence type="ECO:0000259" key="3">
    <source>
        <dbReference type="Pfam" id="PF00582"/>
    </source>
</evidence>
<dbReference type="Proteomes" id="UP000638648">
    <property type="component" value="Unassembled WGS sequence"/>
</dbReference>
<dbReference type="PRINTS" id="PR01438">
    <property type="entry name" value="UNVRSLSTRESS"/>
</dbReference>
<dbReference type="InterPro" id="IPR014729">
    <property type="entry name" value="Rossmann-like_a/b/a_fold"/>
</dbReference>
<dbReference type="PANTHER" id="PTHR46268:SF6">
    <property type="entry name" value="UNIVERSAL STRESS PROTEIN UP12"/>
    <property type="match status" value="1"/>
</dbReference>
<dbReference type="SUPFAM" id="SSF52402">
    <property type="entry name" value="Adenine nucleotide alpha hydrolases-like"/>
    <property type="match status" value="2"/>
</dbReference>
<gene>
    <name evidence="4" type="ORF">HEB94_008283</name>
</gene>
<feature type="domain" description="UspA" evidence="3">
    <location>
        <begin position="7"/>
        <end position="169"/>
    </location>
</feature>
<evidence type="ECO:0000256" key="2">
    <source>
        <dbReference type="SAM" id="MobiDB-lite"/>
    </source>
</evidence>
<dbReference type="Gene3D" id="3.40.50.620">
    <property type="entry name" value="HUPs"/>
    <property type="match status" value="2"/>
</dbReference>
<dbReference type="RefSeq" id="WP_192754650.1">
    <property type="nucleotide sequence ID" value="NZ_BAABJL010000042.1"/>
</dbReference>
<dbReference type="AlphaFoldDB" id="A0A927N2G0"/>
<proteinExistence type="inferred from homology"/>
<feature type="domain" description="UspA" evidence="3">
    <location>
        <begin position="180"/>
        <end position="314"/>
    </location>
</feature>
<dbReference type="Pfam" id="PF00582">
    <property type="entry name" value="Usp"/>
    <property type="match status" value="2"/>
</dbReference>
<reference evidence="4" key="1">
    <citation type="submission" date="2020-10" db="EMBL/GenBank/DDBJ databases">
        <title>Sequencing the genomes of 1000 actinobacteria strains.</title>
        <authorList>
            <person name="Klenk H.-P."/>
        </authorList>
    </citation>
    <scope>NUCLEOTIDE SEQUENCE</scope>
    <source>
        <strain evidence="4">DSM 45354</strain>
    </source>
</reference>
<name>A0A927N2G0_9ACTN</name>
<feature type="region of interest" description="Disordered" evidence="2">
    <location>
        <begin position="51"/>
        <end position="92"/>
    </location>
</feature>
<dbReference type="InterPro" id="IPR006016">
    <property type="entry name" value="UspA"/>
</dbReference>